<sequence length="167" mass="19195">MTPNFIKYKLHLNIGKLSEVSMKHRSAILLISVLIYFVDPNVKITFGNASLAGLGISVEPAQTVYLGYFLLALLIYRLIAFWVSVLLESGTDRNRAIRKAQIDFEPAWEAEENRPHDMEQLIRQESEKITYKWNVRQILWEFVFPNIIALVAVITFFVQYLSGCPST</sequence>
<keyword evidence="1" id="KW-0472">Membrane</keyword>
<keyword evidence="1" id="KW-0812">Transmembrane</keyword>
<feature type="transmembrane region" description="Helical" evidence="1">
    <location>
        <begin position="66"/>
        <end position="87"/>
    </location>
</feature>
<gene>
    <name evidence="2" type="ORF">EHC69_10465</name>
</gene>
<keyword evidence="1" id="KW-1133">Transmembrane helix</keyword>
<evidence type="ECO:0000256" key="1">
    <source>
        <dbReference type="SAM" id="Phobius"/>
    </source>
</evidence>
<dbReference type="AlphaFoldDB" id="A0AAX1FRB7"/>
<proteinExistence type="predicted"/>
<evidence type="ECO:0000313" key="2">
    <source>
        <dbReference type="EMBL" id="QHH09759.1"/>
    </source>
</evidence>
<name>A0AAX1FRB7_VIBPH</name>
<dbReference type="Proteomes" id="UP000464718">
    <property type="component" value="Chromosome i"/>
</dbReference>
<accession>A0AAX1FRB7</accession>
<reference evidence="2 3" key="1">
    <citation type="submission" date="2018-12" db="EMBL/GenBank/DDBJ databases">
        <title>Genomic insights into the evolutionary origins and pathogenicity of five Vibrio parahaemolyticus strains isolated from the shrimp with acute hepatopancreatic necrosis disease (AHPND).</title>
        <authorList>
            <person name="Yang Q."/>
            <person name="Dong X."/>
            <person name="Xie G."/>
            <person name="Fu S."/>
            <person name="Zou P."/>
            <person name="Sun J."/>
            <person name="Wang Y."/>
            <person name="Huang J."/>
        </authorList>
    </citation>
    <scope>NUCLEOTIDE SEQUENCE [LARGE SCALE GENOMIC DNA]</scope>
    <source>
        <strain evidence="2 3">20160303005-1</strain>
    </source>
</reference>
<evidence type="ECO:0008006" key="4">
    <source>
        <dbReference type="Google" id="ProtNLM"/>
    </source>
</evidence>
<evidence type="ECO:0000313" key="3">
    <source>
        <dbReference type="Proteomes" id="UP000464718"/>
    </source>
</evidence>
<feature type="transmembrane region" description="Helical" evidence="1">
    <location>
        <begin position="26"/>
        <end position="46"/>
    </location>
</feature>
<dbReference type="RefSeq" id="WP_114867642.1">
    <property type="nucleotide sequence ID" value="NZ_CP034298.1"/>
</dbReference>
<organism evidence="2 3">
    <name type="scientific">Vibrio parahaemolyticus</name>
    <dbReference type="NCBI Taxonomy" id="670"/>
    <lineage>
        <taxon>Bacteria</taxon>
        <taxon>Pseudomonadati</taxon>
        <taxon>Pseudomonadota</taxon>
        <taxon>Gammaproteobacteria</taxon>
        <taxon>Vibrionales</taxon>
        <taxon>Vibrionaceae</taxon>
        <taxon>Vibrio</taxon>
    </lineage>
</organism>
<feature type="transmembrane region" description="Helical" evidence="1">
    <location>
        <begin position="138"/>
        <end position="161"/>
    </location>
</feature>
<protein>
    <recommendedName>
        <fullName evidence="4">ABC transmembrane type-1 domain-containing protein</fullName>
    </recommendedName>
</protein>
<dbReference type="EMBL" id="CP034298">
    <property type="protein sequence ID" value="QHH09759.1"/>
    <property type="molecule type" value="Genomic_DNA"/>
</dbReference>